<dbReference type="STRING" id="326475.AWB66_01561"/>
<comment type="caution">
    <text evidence="2">The sequence shown here is derived from an EMBL/GenBank/DDBJ whole genome shotgun (WGS) entry which is preliminary data.</text>
</comment>
<evidence type="ECO:0000313" key="2">
    <source>
        <dbReference type="EMBL" id="SAL26667.1"/>
    </source>
</evidence>
<name>A0A158G468_9BURK</name>
<dbReference type="PANTHER" id="PTHR36109:SF2">
    <property type="entry name" value="MEMBRANE PROTEIN"/>
    <property type="match status" value="1"/>
</dbReference>
<feature type="transmembrane region" description="Helical" evidence="1">
    <location>
        <begin position="86"/>
        <end position="112"/>
    </location>
</feature>
<keyword evidence="3" id="KW-1185">Reference proteome</keyword>
<keyword evidence="1" id="KW-0812">Transmembrane</keyword>
<feature type="transmembrane region" description="Helical" evidence="1">
    <location>
        <begin position="55"/>
        <end position="80"/>
    </location>
</feature>
<evidence type="ECO:0008006" key="4">
    <source>
        <dbReference type="Google" id="ProtNLM"/>
    </source>
</evidence>
<dbReference type="Proteomes" id="UP000054717">
    <property type="component" value="Unassembled WGS sequence"/>
</dbReference>
<proteinExistence type="predicted"/>
<protein>
    <recommendedName>
        <fullName evidence="4">DUF1269 domain-containing protein</fullName>
    </recommendedName>
</protein>
<accession>A0A158G468</accession>
<reference evidence="2" key="1">
    <citation type="submission" date="2016-01" db="EMBL/GenBank/DDBJ databases">
        <authorList>
            <person name="Peeters Charlotte."/>
        </authorList>
    </citation>
    <scope>NUCLEOTIDE SEQUENCE</scope>
    <source>
        <strain evidence="2">LMG 22936</strain>
    </source>
</reference>
<dbReference type="RefSeq" id="WP_062632374.1">
    <property type="nucleotide sequence ID" value="NZ_FCNZ02000004.1"/>
</dbReference>
<sequence>MRRIYFLLPDVKSAKGIIDELLLKRVEWRHIHVLARPHTPLEDLPQATLAQRSDLLYALGRGTAAGGVTGMLAGLVAMAFPPAGLTIAGGAVVCMALASAGFGAWTATMIGVDVPNTRLKRFEKAIENGELLMMVDVPKDRVEEIEELVKSHHPEADVEGTDPTIPAFP</sequence>
<dbReference type="InterPro" id="IPR052948">
    <property type="entry name" value="Low_temp-induced_all0457"/>
</dbReference>
<evidence type="ECO:0000313" key="3">
    <source>
        <dbReference type="Proteomes" id="UP000054717"/>
    </source>
</evidence>
<dbReference type="AlphaFoldDB" id="A0A158G468"/>
<gene>
    <name evidence="2" type="ORF">AWB66_01561</name>
</gene>
<evidence type="ECO:0000256" key="1">
    <source>
        <dbReference type="SAM" id="Phobius"/>
    </source>
</evidence>
<organism evidence="2 3">
    <name type="scientific">Caballeronia telluris</name>
    <dbReference type="NCBI Taxonomy" id="326475"/>
    <lineage>
        <taxon>Bacteria</taxon>
        <taxon>Pseudomonadati</taxon>
        <taxon>Pseudomonadota</taxon>
        <taxon>Betaproteobacteria</taxon>
        <taxon>Burkholderiales</taxon>
        <taxon>Burkholderiaceae</taxon>
        <taxon>Caballeronia</taxon>
    </lineage>
</organism>
<keyword evidence="1" id="KW-1133">Transmembrane helix</keyword>
<dbReference type="EMBL" id="FCNZ02000004">
    <property type="protein sequence ID" value="SAL26667.1"/>
    <property type="molecule type" value="Genomic_DNA"/>
</dbReference>
<dbReference type="PANTHER" id="PTHR36109">
    <property type="entry name" value="MEMBRANE PROTEIN-RELATED"/>
    <property type="match status" value="1"/>
</dbReference>
<keyword evidence="1" id="KW-0472">Membrane</keyword>